<dbReference type="PANTHER" id="PTHR43569">
    <property type="entry name" value="AMIDOHYDROLASE"/>
    <property type="match status" value="1"/>
</dbReference>
<sequence length="322" mass="35769">MTPLYDGPVIDAHQHFWDLEANHYPWLAGETLVAHRYGDYSPIKRTYLPADYLRDAAGHNVVASVYVEAEWDPSDPLGETRYVSGLAESSGRPNAIVAQAWLDDENVDEVLAAQARFARVRSVRHKPGEADGAGRTLMSDQRWRRGYALLGKHGLHFDLQAPWRHLSEAACLARDFPDTLLIVNHAGVPGDRSSGTLRGWSAALETLAALSNVVVKVSGLCEPCKPWSVEANQPVFDTLHSLFGAKRLMFGSNFPVDGMFISLDDLLRGVRQLVREWSHPEQRAFFHDTAVRVYRPIGLGERPAATLGYPSKQGHSDDHRTA</sequence>
<dbReference type="PANTHER" id="PTHR43569:SF1">
    <property type="entry name" value="BLL3371 PROTEIN"/>
    <property type="match status" value="1"/>
</dbReference>
<evidence type="ECO:0000313" key="3">
    <source>
        <dbReference type="EMBL" id="SAL85633.1"/>
    </source>
</evidence>
<dbReference type="InterPro" id="IPR006680">
    <property type="entry name" value="Amidohydro-rel"/>
</dbReference>
<comment type="caution">
    <text evidence="3">The sequence shown here is derived from an EMBL/GenBank/DDBJ whole genome shotgun (WGS) entry which is preliminary data.</text>
</comment>
<gene>
    <name evidence="3" type="ORF">AWB68_07749</name>
</gene>
<accession>A0A158KY26</accession>
<keyword evidence="4" id="KW-1185">Reference proteome</keyword>
<feature type="domain" description="Amidohydrolase-related" evidence="2">
    <location>
        <begin position="10"/>
        <end position="295"/>
    </location>
</feature>
<dbReference type="InterPro" id="IPR032466">
    <property type="entry name" value="Metal_Hydrolase"/>
</dbReference>
<evidence type="ECO:0000313" key="4">
    <source>
        <dbReference type="Proteomes" id="UP000054770"/>
    </source>
</evidence>
<dbReference type="OrthoDB" id="9787654at2"/>
<proteinExistence type="inferred from homology"/>
<dbReference type="InterPro" id="IPR052350">
    <property type="entry name" value="Metallo-dep_Lactonases"/>
</dbReference>
<dbReference type="Pfam" id="PF04909">
    <property type="entry name" value="Amidohydro_2"/>
    <property type="match status" value="1"/>
</dbReference>
<reference evidence="3" key="1">
    <citation type="submission" date="2016-01" db="EMBL/GenBank/DDBJ databases">
        <authorList>
            <person name="Peeters C."/>
        </authorList>
    </citation>
    <scope>NUCLEOTIDE SEQUENCE [LARGE SCALE GENOMIC DNA]</scope>
    <source>
        <strain evidence="3">LMG 22940</strain>
    </source>
</reference>
<name>A0A158KY26_9BURK</name>
<organism evidence="3 4">
    <name type="scientific">Caballeronia choica</name>
    <dbReference type="NCBI Taxonomy" id="326476"/>
    <lineage>
        <taxon>Bacteria</taxon>
        <taxon>Pseudomonadati</taxon>
        <taxon>Pseudomonadota</taxon>
        <taxon>Betaproteobacteria</taxon>
        <taxon>Burkholderiales</taxon>
        <taxon>Burkholderiaceae</taxon>
        <taxon>Caballeronia</taxon>
    </lineage>
</organism>
<protein>
    <submittedName>
        <fullName evidence="3">Amidohydrolase 2</fullName>
    </submittedName>
</protein>
<dbReference type="SUPFAM" id="SSF51556">
    <property type="entry name" value="Metallo-dependent hydrolases"/>
    <property type="match status" value="1"/>
</dbReference>
<dbReference type="GO" id="GO:0016787">
    <property type="term" value="F:hydrolase activity"/>
    <property type="evidence" value="ECO:0007669"/>
    <property type="project" value="UniProtKB-KW"/>
</dbReference>
<dbReference type="RefSeq" id="WP_087649551.1">
    <property type="nucleotide sequence ID" value="NZ_FCON02000195.1"/>
</dbReference>
<dbReference type="Gene3D" id="3.20.20.140">
    <property type="entry name" value="Metal-dependent hydrolases"/>
    <property type="match status" value="1"/>
</dbReference>
<comment type="similarity">
    <text evidence="1">Belongs to the metallo-dependent hydrolases superfamily.</text>
</comment>
<evidence type="ECO:0000259" key="2">
    <source>
        <dbReference type="Pfam" id="PF04909"/>
    </source>
</evidence>
<dbReference type="EMBL" id="FCON02000195">
    <property type="protein sequence ID" value="SAL85633.1"/>
    <property type="molecule type" value="Genomic_DNA"/>
</dbReference>
<evidence type="ECO:0000256" key="1">
    <source>
        <dbReference type="ARBA" id="ARBA00038310"/>
    </source>
</evidence>
<dbReference type="AlphaFoldDB" id="A0A158KY26"/>
<dbReference type="Proteomes" id="UP000054770">
    <property type="component" value="Unassembled WGS sequence"/>
</dbReference>